<keyword evidence="3" id="KW-1185">Reference proteome</keyword>
<dbReference type="PANTHER" id="PTHR10492:SF94">
    <property type="entry name" value="ATP-DEPENDENT DNA HELICASE"/>
    <property type="match status" value="1"/>
</dbReference>
<evidence type="ECO:0000313" key="2">
    <source>
        <dbReference type="EMBL" id="GAA0142741.1"/>
    </source>
</evidence>
<evidence type="ECO:0000313" key="3">
    <source>
        <dbReference type="Proteomes" id="UP001454036"/>
    </source>
</evidence>
<gene>
    <name evidence="2" type="ORF">LIER_03571</name>
</gene>
<sequence>MVVEYDNDEASEQRLMNAIYPSLHINGHLSDYMNSRAILAPKNEHVDKLNAMLIEKFRGDEVVYTSFDEAINDVYYYYSNEFLNSLTPNGMSPHKLVLKKNYPIMLLRNLDPSMVLKRFVSAVHGKR</sequence>
<dbReference type="Pfam" id="PF21530">
    <property type="entry name" value="Pif1_2B_dom"/>
    <property type="match status" value="1"/>
</dbReference>
<organism evidence="2 3">
    <name type="scientific">Lithospermum erythrorhizon</name>
    <name type="common">Purple gromwell</name>
    <name type="synonym">Lithospermum officinale var. erythrorhizon</name>
    <dbReference type="NCBI Taxonomy" id="34254"/>
    <lineage>
        <taxon>Eukaryota</taxon>
        <taxon>Viridiplantae</taxon>
        <taxon>Streptophyta</taxon>
        <taxon>Embryophyta</taxon>
        <taxon>Tracheophyta</taxon>
        <taxon>Spermatophyta</taxon>
        <taxon>Magnoliopsida</taxon>
        <taxon>eudicotyledons</taxon>
        <taxon>Gunneridae</taxon>
        <taxon>Pentapetalae</taxon>
        <taxon>asterids</taxon>
        <taxon>lamiids</taxon>
        <taxon>Boraginales</taxon>
        <taxon>Boraginaceae</taxon>
        <taxon>Boraginoideae</taxon>
        <taxon>Lithospermeae</taxon>
        <taxon>Lithospermum</taxon>
    </lineage>
</organism>
<dbReference type="AlphaFoldDB" id="A0AAV3NUD9"/>
<dbReference type="EMBL" id="BAABME010000435">
    <property type="protein sequence ID" value="GAA0142741.1"/>
    <property type="molecule type" value="Genomic_DNA"/>
</dbReference>
<name>A0AAV3NUD9_LITER</name>
<protein>
    <recommendedName>
        <fullName evidence="1">DNA helicase Pif1-like 2B domain-containing protein</fullName>
    </recommendedName>
</protein>
<accession>A0AAV3NUD9</accession>
<reference evidence="2 3" key="1">
    <citation type="submission" date="2024-01" db="EMBL/GenBank/DDBJ databases">
        <title>The complete chloroplast genome sequence of Lithospermum erythrorhizon: insights into the phylogenetic relationship among Boraginaceae species and the maternal lineages of purple gromwells.</title>
        <authorList>
            <person name="Okada T."/>
            <person name="Watanabe K."/>
        </authorList>
    </citation>
    <scope>NUCLEOTIDE SEQUENCE [LARGE SCALE GENOMIC DNA]</scope>
</reference>
<evidence type="ECO:0000259" key="1">
    <source>
        <dbReference type="Pfam" id="PF21530"/>
    </source>
</evidence>
<dbReference type="PANTHER" id="PTHR10492">
    <property type="match status" value="1"/>
</dbReference>
<comment type="caution">
    <text evidence="2">The sequence shown here is derived from an EMBL/GenBank/DDBJ whole genome shotgun (WGS) entry which is preliminary data.</text>
</comment>
<dbReference type="Proteomes" id="UP001454036">
    <property type="component" value="Unassembled WGS sequence"/>
</dbReference>
<feature type="domain" description="DNA helicase Pif1-like 2B" evidence="1">
    <location>
        <begin position="81"/>
        <end position="114"/>
    </location>
</feature>
<proteinExistence type="predicted"/>
<dbReference type="InterPro" id="IPR049163">
    <property type="entry name" value="Pif1-like_2B_dom"/>
</dbReference>